<sequence>MSRDRKPARKPARAPSRSGGGTLIGIFIGLVFGALIAAGAAWYFTRANPFQSAPAAPRMPATERQAPAALPGKPGDRPVVKQDFEFYKILPEGDNVPAPAAPQARPTVPQKPVAVPAQQAPAPVQDVSVKPAERLYLQVGAFENPGEADNLKARLALAGIEASAQRAQLADGRIVHRVRIGPFARPEDMNPTRARLAEAGFNASVSRSTP</sequence>
<evidence type="ECO:0000256" key="1">
    <source>
        <dbReference type="SAM" id="MobiDB-lite"/>
    </source>
</evidence>
<feature type="region of interest" description="Disordered" evidence="1">
    <location>
        <begin position="53"/>
        <end position="75"/>
    </location>
</feature>
<dbReference type="GO" id="GO:0032153">
    <property type="term" value="C:cell division site"/>
    <property type="evidence" value="ECO:0007669"/>
    <property type="project" value="TreeGrafter"/>
</dbReference>
<proteinExistence type="predicted"/>
<dbReference type="OrthoDB" id="7063246at2"/>
<gene>
    <name evidence="4" type="ORF">C666_09330</name>
</gene>
<keyword evidence="2" id="KW-0812">Transmembrane</keyword>
<feature type="domain" description="SPOR" evidence="3">
    <location>
        <begin position="129"/>
        <end position="208"/>
    </location>
</feature>
<dbReference type="SUPFAM" id="SSF110997">
    <property type="entry name" value="Sporulation related repeat"/>
    <property type="match status" value="1"/>
</dbReference>
<organism evidence="4 5">
    <name type="scientific">Thauera linaloolentis (strain DSM 12138 / JCM 21573 / CCUG 41526 / CIP 105981 / IAM 15112 / NBRC 102519 / 47Lol)</name>
    <dbReference type="NCBI Taxonomy" id="1123367"/>
    <lineage>
        <taxon>Bacteria</taxon>
        <taxon>Pseudomonadati</taxon>
        <taxon>Pseudomonadota</taxon>
        <taxon>Betaproteobacteria</taxon>
        <taxon>Rhodocyclales</taxon>
        <taxon>Zoogloeaceae</taxon>
        <taxon>Thauera</taxon>
    </lineage>
</organism>
<feature type="transmembrane region" description="Helical" evidence="2">
    <location>
        <begin position="21"/>
        <end position="44"/>
    </location>
</feature>
<dbReference type="AlphaFoldDB" id="N6Z0W2"/>
<accession>N6Z0W2</accession>
<dbReference type="GO" id="GO:0032506">
    <property type="term" value="P:cytokinetic process"/>
    <property type="evidence" value="ECO:0007669"/>
    <property type="project" value="TreeGrafter"/>
</dbReference>
<protein>
    <submittedName>
        <fullName evidence="4">Sporulation domain-containing protein</fullName>
    </submittedName>
</protein>
<dbReference type="GO" id="GO:0042834">
    <property type="term" value="F:peptidoglycan binding"/>
    <property type="evidence" value="ECO:0007669"/>
    <property type="project" value="InterPro"/>
</dbReference>
<keyword evidence="5" id="KW-1185">Reference proteome</keyword>
<evidence type="ECO:0000313" key="4">
    <source>
        <dbReference type="EMBL" id="ENO88252.1"/>
    </source>
</evidence>
<evidence type="ECO:0000256" key="2">
    <source>
        <dbReference type="SAM" id="Phobius"/>
    </source>
</evidence>
<dbReference type="PROSITE" id="PS51724">
    <property type="entry name" value="SPOR"/>
    <property type="match status" value="1"/>
</dbReference>
<dbReference type="Proteomes" id="UP000013232">
    <property type="component" value="Unassembled WGS sequence"/>
</dbReference>
<keyword evidence="2" id="KW-0472">Membrane</keyword>
<dbReference type="GO" id="GO:0030428">
    <property type="term" value="C:cell septum"/>
    <property type="evidence" value="ECO:0007669"/>
    <property type="project" value="TreeGrafter"/>
</dbReference>
<dbReference type="eggNOG" id="COG3087">
    <property type="taxonomic scope" value="Bacteria"/>
</dbReference>
<dbReference type="RefSeq" id="WP_004337445.1">
    <property type="nucleotide sequence ID" value="NZ_AMXE01000028.1"/>
</dbReference>
<evidence type="ECO:0000259" key="3">
    <source>
        <dbReference type="PROSITE" id="PS51724"/>
    </source>
</evidence>
<dbReference type="InterPro" id="IPR036680">
    <property type="entry name" value="SPOR-like_sf"/>
</dbReference>
<dbReference type="STRING" id="1123367.GCA_000621305_02905"/>
<evidence type="ECO:0000313" key="5">
    <source>
        <dbReference type="Proteomes" id="UP000013232"/>
    </source>
</evidence>
<keyword evidence="2" id="KW-1133">Transmembrane helix</keyword>
<dbReference type="PANTHER" id="PTHR38687">
    <property type="entry name" value="CELL DIVISION PROTEIN DEDD-RELATED"/>
    <property type="match status" value="1"/>
</dbReference>
<dbReference type="EMBL" id="AMXE01000028">
    <property type="protein sequence ID" value="ENO88252.1"/>
    <property type="molecule type" value="Genomic_DNA"/>
</dbReference>
<dbReference type="Gene3D" id="3.30.70.1070">
    <property type="entry name" value="Sporulation related repeat"/>
    <property type="match status" value="1"/>
</dbReference>
<reference evidence="4 5" key="1">
    <citation type="submission" date="2012-09" db="EMBL/GenBank/DDBJ databases">
        <title>Draft Genome Sequences of 6 Strains from Genus Thauera.</title>
        <authorList>
            <person name="Liu B."/>
            <person name="Shapleigh J.P."/>
            <person name="Frostegard A.H."/>
        </authorList>
    </citation>
    <scope>NUCLEOTIDE SEQUENCE [LARGE SCALE GENOMIC DNA]</scope>
    <source>
        <strain evidence="5">47Lol / DSM 12138</strain>
    </source>
</reference>
<dbReference type="PANTHER" id="PTHR38687:SF1">
    <property type="entry name" value="CELL DIVISION PROTEIN DEDD"/>
    <property type="match status" value="1"/>
</dbReference>
<name>N6Z0W2_THAL4</name>
<comment type="caution">
    <text evidence="4">The sequence shown here is derived from an EMBL/GenBank/DDBJ whole genome shotgun (WGS) entry which is preliminary data.</text>
</comment>
<dbReference type="Pfam" id="PF05036">
    <property type="entry name" value="SPOR"/>
    <property type="match status" value="1"/>
</dbReference>
<dbReference type="InterPro" id="IPR052521">
    <property type="entry name" value="Cell_div_SPOR-domain"/>
</dbReference>
<dbReference type="InterPro" id="IPR007730">
    <property type="entry name" value="SPOR-like_dom"/>
</dbReference>